<dbReference type="PANTHER" id="PTHR11361:SF122">
    <property type="entry name" value="DNA MISMATCH REPAIR PROTEIN MSH3"/>
    <property type="match status" value="1"/>
</dbReference>
<keyword evidence="5 7" id="KW-0238">DNA-binding</keyword>
<evidence type="ECO:0000256" key="1">
    <source>
        <dbReference type="ARBA" id="ARBA00007094"/>
    </source>
</evidence>
<dbReference type="InterPro" id="IPR000432">
    <property type="entry name" value="DNA_mismatch_repair_MutS_C"/>
</dbReference>
<dbReference type="InterPro" id="IPR016151">
    <property type="entry name" value="DNA_mismatch_repair_MutS_N"/>
</dbReference>
<dbReference type="Pfam" id="PF05192">
    <property type="entry name" value="MutS_III"/>
    <property type="match status" value="1"/>
</dbReference>
<dbReference type="SMART" id="SM00533">
    <property type="entry name" value="MUTSd"/>
    <property type="match status" value="1"/>
</dbReference>
<evidence type="ECO:0000256" key="8">
    <source>
        <dbReference type="SAM" id="Coils"/>
    </source>
</evidence>
<dbReference type="SUPFAM" id="SSF52540">
    <property type="entry name" value="P-loop containing nucleoside triphosphate hydrolases"/>
    <property type="match status" value="1"/>
</dbReference>
<feature type="region of interest" description="Disordered" evidence="9">
    <location>
        <begin position="123"/>
        <end position="158"/>
    </location>
</feature>
<feature type="compositionally biased region" description="Basic residues" evidence="9">
    <location>
        <begin position="1"/>
        <end position="15"/>
    </location>
</feature>
<evidence type="ECO:0000256" key="7">
    <source>
        <dbReference type="PIRNR" id="PIRNR037677"/>
    </source>
</evidence>
<dbReference type="GO" id="GO:0005524">
    <property type="term" value="F:ATP binding"/>
    <property type="evidence" value="ECO:0007669"/>
    <property type="project" value="UniProtKB-UniRule"/>
</dbReference>
<dbReference type="InterPro" id="IPR036187">
    <property type="entry name" value="DNA_mismatch_repair_MutS_sf"/>
</dbReference>
<evidence type="ECO:0000256" key="9">
    <source>
        <dbReference type="SAM" id="MobiDB-lite"/>
    </source>
</evidence>
<feature type="domain" description="DNA mismatch repair protein MutS core" evidence="10">
    <location>
        <begin position="548"/>
        <end position="1013"/>
    </location>
</feature>
<comment type="caution">
    <text evidence="12">The sequence shown here is derived from an EMBL/GenBank/DDBJ whole genome shotgun (WGS) entry which is preliminary data.</text>
</comment>
<dbReference type="InterPro" id="IPR017261">
    <property type="entry name" value="DNA_mismatch_repair_MutS/MSH"/>
</dbReference>
<keyword evidence="3 7" id="KW-0227">DNA damage</keyword>
<evidence type="ECO:0000313" key="13">
    <source>
        <dbReference type="Proteomes" id="UP001146793"/>
    </source>
</evidence>
<evidence type="ECO:0000259" key="10">
    <source>
        <dbReference type="SMART" id="SM00533"/>
    </source>
</evidence>
<reference evidence="12" key="1">
    <citation type="submission" date="2022-08" db="EMBL/GenBank/DDBJ databases">
        <title>Novel sulphate-reducing endosymbionts in the free-living metamonad Anaeramoeba.</title>
        <authorList>
            <person name="Jerlstrom-Hultqvist J."/>
            <person name="Cepicka I."/>
            <person name="Gallot-Lavallee L."/>
            <person name="Salas-Leiva D."/>
            <person name="Curtis B.A."/>
            <person name="Zahonova K."/>
            <person name="Pipaliya S."/>
            <person name="Dacks J."/>
            <person name="Roger A.J."/>
        </authorList>
    </citation>
    <scope>NUCLEOTIDE SEQUENCE</scope>
    <source>
        <strain evidence="12">Busselton2</strain>
    </source>
</reference>
<dbReference type="Gene3D" id="1.10.1420.10">
    <property type="match status" value="2"/>
</dbReference>
<proteinExistence type="inferred from homology"/>
<feature type="coiled-coil region" evidence="8">
    <location>
        <begin position="773"/>
        <end position="800"/>
    </location>
</feature>
<comment type="similarity">
    <text evidence="1">Belongs to the DNA mismatch repair MutS family. MSH3 subfamily.</text>
</comment>
<feature type="region of interest" description="Disordered" evidence="9">
    <location>
        <begin position="60"/>
        <end position="87"/>
    </location>
</feature>
<feature type="region of interest" description="Disordered" evidence="9">
    <location>
        <begin position="1"/>
        <end position="47"/>
    </location>
</feature>
<dbReference type="InterPro" id="IPR027417">
    <property type="entry name" value="P-loop_NTPase"/>
</dbReference>
<keyword evidence="4 7" id="KW-0067">ATP-binding</keyword>
<accession>A0AAV7ZSW6</accession>
<feature type="compositionally biased region" description="Basic and acidic residues" evidence="9">
    <location>
        <begin position="934"/>
        <end position="950"/>
    </location>
</feature>
<organism evidence="12 13">
    <name type="scientific">Anaeramoeba flamelloides</name>
    <dbReference type="NCBI Taxonomy" id="1746091"/>
    <lineage>
        <taxon>Eukaryota</taxon>
        <taxon>Metamonada</taxon>
        <taxon>Anaeramoebidae</taxon>
        <taxon>Anaeramoeba</taxon>
    </lineage>
</organism>
<dbReference type="Gene3D" id="3.40.50.300">
    <property type="entry name" value="P-loop containing nucleotide triphosphate hydrolases"/>
    <property type="match status" value="1"/>
</dbReference>
<dbReference type="SUPFAM" id="SSF48334">
    <property type="entry name" value="DNA repair protein MutS, domain III"/>
    <property type="match status" value="1"/>
</dbReference>
<feature type="compositionally biased region" description="Acidic residues" evidence="9">
    <location>
        <begin position="951"/>
        <end position="985"/>
    </location>
</feature>
<dbReference type="InterPro" id="IPR036678">
    <property type="entry name" value="MutS_con_dom_sf"/>
</dbReference>
<feature type="region of interest" description="Disordered" evidence="9">
    <location>
        <begin position="306"/>
        <end position="348"/>
    </location>
</feature>
<comment type="function">
    <text evidence="7">Component of the post-replicative DNA mismatch repair system (MMR).</text>
</comment>
<dbReference type="PANTHER" id="PTHR11361">
    <property type="entry name" value="DNA MISMATCH REPAIR PROTEIN MUTS FAMILY MEMBER"/>
    <property type="match status" value="1"/>
</dbReference>
<evidence type="ECO:0000313" key="12">
    <source>
        <dbReference type="EMBL" id="KAJ3443737.1"/>
    </source>
</evidence>
<dbReference type="Gene3D" id="3.30.420.110">
    <property type="entry name" value="MutS, connector domain"/>
    <property type="match status" value="1"/>
</dbReference>
<feature type="compositionally biased region" description="Polar residues" evidence="9">
    <location>
        <begin position="306"/>
        <end position="315"/>
    </location>
</feature>
<keyword evidence="2 7" id="KW-0547">Nucleotide-binding</keyword>
<evidence type="ECO:0000256" key="5">
    <source>
        <dbReference type="ARBA" id="ARBA00023125"/>
    </source>
</evidence>
<feature type="region of interest" description="Disordered" evidence="9">
    <location>
        <begin position="934"/>
        <end position="995"/>
    </location>
</feature>
<evidence type="ECO:0000256" key="6">
    <source>
        <dbReference type="ARBA" id="ARBA00023204"/>
    </source>
</evidence>
<evidence type="ECO:0000259" key="11">
    <source>
        <dbReference type="SMART" id="SM00534"/>
    </source>
</evidence>
<dbReference type="SUPFAM" id="SSF55271">
    <property type="entry name" value="DNA repair protein MutS, domain I"/>
    <property type="match status" value="1"/>
</dbReference>
<feature type="compositionally biased region" description="Acidic residues" evidence="9">
    <location>
        <begin position="316"/>
        <end position="338"/>
    </location>
</feature>
<dbReference type="EMBL" id="JANTQA010000023">
    <property type="protein sequence ID" value="KAJ3443737.1"/>
    <property type="molecule type" value="Genomic_DNA"/>
</dbReference>
<gene>
    <name evidence="12" type="ORF">M0812_09581</name>
</gene>
<protein>
    <recommendedName>
        <fullName evidence="7">DNA mismatch repair protein</fullName>
    </recommendedName>
</protein>
<keyword evidence="8" id="KW-0175">Coiled coil</keyword>
<keyword evidence="6 7" id="KW-0234">DNA repair</keyword>
<name>A0AAV7ZSW6_9EUKA</name>
<dbReference type="InterPro" id="IPR007860">
    <property type="entry name" value="DNA_mmatch_repair_MutS_con_dom"/>
</dbReference>
<dbReference type="Pfam" id="PF05188">
    <property type="entry name" value="MutS_II"/>
    <property type="match status" value="1"/>
</dbReference>
<dbReference type="Gene3D" id="3.40.1170.10">
    <property type="entry name" value="DNA repair protein MutS, domain I"/>
    <property type="match status" value="1"/>
</dbReference>
<dbReference type="GO" id="GO:0006312">
    <property type="term" value="P:mitotic recombination"/>
    <property type="evidence" value="ECO:0007669"/>
    <property type="project" value="TreeGrafter"/>
</dbReference>
<evidence type="ECO:0000256" key="3">
    <source>
        <dbReference type="ARBA" id="ARBA00022763"/>
    </source>
</evidence>
<dbReference type="GO" id="GO:0030983">
    <property type="term" value="F:mismatched DNA binding"/>
    <property type="evidence" value="ECO:0007669"/>
    <property type="project" value="UniProtKB-UniRule"/>
</dbReference>
<dbReference type="InterPro" id="IPR007695">
    <property type="entry name" value="DNA_mismatch_repair_MutS-lik_N"/>
</dbReference>
<dbReference type="GO" id="GO:0006298">
    <property type="term" value="P:mismatch repair"/>
    <property type="evidence" value="ECO:0007669"/>
    <property type="project" value="InterPro"/>
</dbReference>
<feature type="domain" description="DNA mismatch repair proteins mutS family" evidence="11">
    <location>
        <begin position="1028"/>
        <end position="1215"/>
    </location>
</feature>
<feature type="region of interest" description="Disordered" evidence="9">
    <location>
        <begin position="719"/>
        <end position="764"/>
    </location>
</feature>
<evidence type="ECO:0000256" key="2">
    <source>
        <dbReference type="ARBA" id="ARBA00022741"/>
    </source>
</evidence>
<dbReference type="GO" id="GO:0140664">
    <property type="term" value="F:ATP-dependent DNA damage sensor activity"/>
    <property type="evidence" value="ECO:0007669"/>
    <property type="project" value="InterPro"/>
</dbReference>
<evidence type="ECO:0000256" key="4">
    <source>
        <dbReference type="ARBA" id="ARBA00022840"/>
    </source>
</evidence>
<sequence>MKRSKKNQTPKKKSNRVLPYFLKNSAFKSPTKKKNNVEEILESNSPRKQKILDMFGIDLPIPKIDSSPPKNELANTTPTKKKKKEKEIEIEMEKEVEIEKEKEKEKEKEIEIEKEKFQKFCQSPVFSPSPRKRNSLGSPFTPRNYEKQKRKNTSPSAYTKMERQYLELRKKYPDMVLFIECGYRYILFEQDSTLAHKLSHIKSNKVHNMLQSSVPLKTLYVHIQRFVDYGHKVGVIKQSQLSAIKEFNGKSSELFTRELSQVYTKSTFDKMSLLENDSIGKGSRFLTCVIESSNFDESLYQIYNDKSTSDSNGSNEIEESDEDGLEEEEEEDCSEEAEGNGKGPRNRHSFNYTNNIFLNNSKNKTCEISIVSVNTHTIEVVYDHFIDDDIRSNLEKHLTLIQPKELLIPPNGEFTPQTEKIINVVVKKFSPRLERRKVLPSPEKIINNYFKNFNEEFDEQERIEFFQNNKKLLLNFPFGIQQCVACLITYLKEFELENALRNVNLYNPFNILTNENCKFGLLLNASSTNNLNIVSTNNSLKSSSSSNPKINSLFDLINETYSSFGSRKLKKWLLLPLSNRKLIEERSSAIEEIIDTINLRIKIQDTFLPRLPDLERGLVKIQFQRIRISDFVLIVQAFKKILTLIFNDCFRNAKSIFLQKIYNDTPDLTTFLNDFLNRLNLKAIKKRNYPEFFIIDKNILKYNNNGRIIKKKKKIRKQDYSDDDDDDDDNEDYNGSEGDEDNDDEKTEKENDEEGSNDENKNISPEKKYLIKNLKIYKKMQKQKNNIQEIENDLNDHLETYIKKTLNHSQIKYTKVSDWEYLIPVPNNLPKVIARVPKDWVEISYTKKEIRYHTQFIIGRIKLRNLHRAKLRQSINKLWLSFQKEFSLQFNKLKSIVDVASELDCLNSLALVSMKPGFTKPIFIKNKKMETGVKMNEKNKGRKEKERENGNEDIYEDEDEDEDKDKDDDDDDDDDEDEDEDEDGNMNENKKEKDTTKQLLIIKGGRNPILENIITPFVPNDINIDSSKNILLLSGPNMSGKSTLSRTIALLVILAHIGCYCPVTKMKLSVFDAIYTRMGAKDDIIHGRSTFMHELEETSVIIKHSTQKSLILIDELGRGTSSVDACSISQAVLDYFIKKQCLTIFSTHLYSLIEQYKNNPSVNLSFMSFTEIENDNIILLYKLVKGICPSSFGLNVARMCGIEKSIIKRATQISFEFEKNKLQKLKYNQKMKMEKKKKKKKEKRKKLQLTPIQIDLFTNIFDCYFQNKDKKNVMKWYSTIVDIFLNNEEN</sequence>
<dbReference type="GO" id="GO:0005634">
    <property type="term" value="C:nucleus"/>
    <property type="evidence" value="ECO:0007669"/>
    <property type="project" value="TreeGrafter"/>
</dbReference>
<dbReference type="Pfam" id="PF00488">
    <property type="entry name" value="MutS_V"/>
    <property type="match status" value="1"/>
</dbReference>
<dbReference type="InterPro" id="IPR045076">
    <property type="entry name" value="MutS"/>
</dbReference>
<dbReference type="PIRSF" id="PIRSF037677">
    <property type="entry name" value="DNA_mis_repair_Msh6"/>
    <property type="match status" value="1"/>
</dbReference>
<dbReference type="InterPro" id="IPR007696">
    <property type="entry name" value="DNA_mismatch_repair_MutS_core"/>
</dbReference>
<dbReference type="Pfam" id="PF01624">
    <property type="entry name" value="MutS_I"/>
    <property type="match status" value="1"/>
</dbReference>
<dbReference type="Proteomes" id="UP001146793">
    <property type="component" value="Unassembled WGS sequence"/>
</dbReference>
<dbReference type="SMART" id="SM00534">
    <property type="entry name" value="MUTSac"/>
    <property type="match status" value="1"/>
</dbReference>
<feature type="compositionally biased region" description="Acidic residues" evidence="9">
    <location>
        <begin position="721"/>
        <end position="757"/>
    </location>
</feature>